<feature type="transmembrane region" description="Helical" evidence="1">
    <location>
        <begin position="401"/>
        <end position="419"/>
    </location>
</feature>
<reference evidence="2" key="1">
    <citation type="submission" date="2022-10" db="EMBL/GenBank/DDBJ databases">
        <title>Adaptive evolution leads to modifications in subtelomeric GC content in a zoonotic Cryptosporidium species.</title>
        <authorList>
            <person name="Li J."/>
            <person name="Feng Y."/>
            <person name="Xiao L."/>
        </authorList>
    </citation>
    <scope>NUCLEOTIDE SEQUENCE</scope>
    <source>
        <strain evidence="2">25894</strain>
    </source>
</reference>
<feature type="transmembrane region" description="Helical" evidence="1">
    <location>
        <begin position="171"/>
        <end position="195"/>
    </location>
</feature>
<keyword evidence="3" id="KW-1185">Reference proteome</keyword>
<dbReference type="Proteomes" id="UP001071777">
    <property type="component" value="Unassembled WGS sequence"/>
</dbReference>
<gene>
    <name evidence="2" type="ORF">OJ252_2902</name>
</gene>
<evidence type="ECO:0000313" key="3">
    <source>
        <dbReference type="Proteomes" id="UP001071777"/>
    </source>
</evidence>
<keyword evidence="1" id="KW-1133">Transmembrane helix</keyword>
<feature type="transmembrane region" description="Helical" evidence="1">
    <location>
        <begin position="28"/>
        <end position="49"/>
    </location>
</feature>
<accession>A0ABQ8P3W9</accession>
<feature type="transmembrane region" description="Helical" evidence="1">
    <location>
        <begin position="238"/>
        <end position="257"/>
    </location>
</feature>
<protein>
    <submittedName>
        <fullName evidence="2">Transmembrane domain-containing protein</fullName>
    </submittedName>
</protein>
<proteinExistence type="predicted"/>
<organism evidence="2 3">
    <name type="scientific">Cryptosporidium canis</name>
    <dbReference type="NCBI Taxonomy" id="195482"/>
    <lineage>
        <taxon>Eukaryota</taxon>
        <taxon>Sar</taxon>
        <taxon>Alveolata</taxon>
        <taxon>Apicomplexa</taxon>
        <taxon>Conoidasida</taxon>
        <taxon>Coccidia</taxon>
        <taxon>Eucoccidiorida</taxon>
        <taxon>Eimeriorina</taxon>
        <taxon>Cryptosporidiidae</taxon>
        <taxon>Cryptosporidium</taxon>
    </lineage>
</organism>
<comment type="caution">
    <text evidence="2">The sequence shown here is derived from an EMBL/GenBank/DDBJ whole genome shotgun (WGS) entry which is preliminary data.</text>
</comment>
<sequence length="487" mass="55947">MHTSRLSSAKKNAKVHYLSISKLLYGEVLYKTIVVALLIVINIILLVYASTQLDRVKLIDSHRLFKWLLLLLYCGGLIDIESSRSLRICLSILILINFICIERDALIVGITLDLFNLGVIRSVFDYEEFYMDPKYSYEDEYILPLIDSNRRLMSIYYELWKKNNYGRIKNYNGLLVTRCILMSCIYLCIMLITTIGKYTNFDKHKFIDMKNVIYFKNTTVISSHDVINKVFQLCGENGIVTIQIIIVTLTVLLRPLLLKILKQIKTILNKIYLTLTGNLTSEELGQGLGFGIEQINNQHNADIVSDNINGTISTRNKSIDSCMFFFSTFLFGIITYEKPEFDIISRMFLIRDDQTILLCILLPLVGLLTEISVLKDWPWYFLFSWVIYYFNTLLDDPIVRSFTTMLSGVLFNISAVLFACNQFSAADQHGTTNRYALTNYVLHRMCYQMGFAVAKSISVHTSSLIAKGSLIPVKTFQNMMTMKLNGM</sequence>
<feature type="transmembrane region" description="Helical" evidence="1">
    <location>
        <begin position="355"/>
        <end position="371"/>
    </location>
</feature>
<keyword evidence="1 2" id="KW-0812">Transmembrane</keyword>
<dbReference type="EMBL" id="JAPCXB010000123">
    <property type="protein sequence ID" value="KAJ1607247.1"/>
    <property type="molecule type" value="Genomic_DNA"/>
</dbReference>
<evidence type="ECO:0000256" key="1">
    <source>
        <dbReference type="SAM" id="Phobius"/>
    </source>
</evidence>
<keyword evidence="1" id="KW-0472">Membrane</keyword>
<evidence type="ECO:0000313" key="2">
    <source>
        <dbReference type="EMBL" id="KAJ1607247.1"/>
    </source>
</evidence>
<name>A0ABQ8P3W9_9CRYT</name>